<evidence type="ECO:0000256" key="1">
    <source>
        <dbReference type="SAM" id="MobiDB-lite"/>
    </source>
</evidence>
<dbReference type="Proteomes" id="UP000240934">
    <property type="component" value="Segment"/>
</dbReference>
<evidence type="ECO:0000313" key="2">
    <source>
        <dbReference type="EMBL" id="AUE22679.1"/>
    </source>
</evidence>
<keyword evidence="3" id="KW-1185">Reference proteome</keyword>
<dbReference type="EMBL" id="MG250483">
    <property type="protein sequence ID" value="AUE22679.1"/>
    <property type="molecule type" value="Genomic_DNA"/>
</dbReference>
<reference evidence="2 3" key="1">
    <citation type="submission" date="2017-10" db="EMBL/GenBank/DDBJ databases">
        <title>Antibacterial composition for extension of chilled fish shelf life and decreasing of risk of food-borne infections, bacteriophage strains for its preparation.</title>
        <authorList>
            <person name="Zulkarneev E.R."/>
            <person name="Aleshkin A.V."/>
            <person name="Rubalsky O.V."/>
            <person name="Kiseleva I.A."/>
            <person name="Rubalskii E.O."/>
            <person name="Lebedev S.N."/>
        </authorList>
    </citation>
    <scope>NUCLEOTIDE SEQUENCE [LARGE SCALE GENOMIC DNA]</scope>
</reference>
<organism evidence="2 3">
    <name type="scientific">Aeromonas phage Ah1</name>
    <dbReference type="NCBI Taxonomy" id="2053701"/>
    <lineage>
        <taxon>Viruses</taxon>
        <taxon>Duplodnaviria</taxon>
        <taxon>Heunggongvirae</taxon>
        <taxon>Uroviricota</taxon>
        <taxon>Caudoviricetes</taxon>
        <taxon>Pantevenvirales</taxon>
        <taxon>Straboviridae</taxon>
        <taxon>Cinqassovirus</taxon>
        <taxon>Cinqassovirus ah1</taxon>
    </lineage>
</organism>
<gene>
    <name evidence="2" type="ORF">Ah1_00138</name>
</gene>
<name>A0A2H4YES6_9CAUD</name>
<accession>A0A2H4YES6</accession>
<feature type="region of interest" description="Disordered" evidence="1">
    <location>
        <begin position="1"/>
        <end position="26"/>
    </location>
</feature>
<evidence type="ECO:0000313" key="3">
    <source>
        <dbReference type="Proteomes" id="UP000240934"/>
    </source>
</evidence>
<sequence length="75" mass="8735">MFLNEMLPENARNGLRIQGKPKSMSDHDFKNARRVMMNLIKHHDIIMRLIEDAAFDCKDETELAALSQIHRDLTV</sequence>
<protein>
    <submittedName>
        <fullName evidence="2">Uncharacterized protein</fullName>
    </submittedName>
</protein>
<proteinExistence type="predicted"/>